<dbReference type="Proteomes" id="UP000555552">
    <property type="component" value="Unassembled WGS sequence"/>
</dbReference>
<dbReference type="AlphaFoldDB" id="A0A849BKJ1"/>
<reference evidence="1 2" key="1">
    <citation type="submission" date="2020-05" db="EMBL/GenBank/DDBJ databases">
        <title>MicrobeNet Type strains.</title>
        <authorList>
            <person name="Nicholson A.C."/>
        </authorList>
    </citation>
    <scope>NUCLEOTIDE SEQUENCE [LARGE SCALE GENOMIC DNA]</scope>
    <source>
        <strain evidence="1 2">JCM 14547</strain>
    </source>
</reference>
<protein>
    <recommendedName>
        <fullName evidence="3">DndB-like DNA-sulfur modification-associated protein</fullName>
    </recommendedName>
</protein>
<evidence type="ECO:0008006" key="3">
    <source>
        <dbReference type="Google" id="ProtNLM"/>
    </source>
</evidence>
<dbReference type="InterPro" id="IPR017642">
    <property type="entry name" value="DNA_S_mod_DndB"/>
</dbReference>
<dbReference type="Pfam" id="PF14072">
    <property type="entry name" value="DndB"/>
    <property type="match status" value="1"/>
</dbReference>
<proteinExistence type="predicted"/>
<keyword evidence="2" id="KW-1185">Reference proteome</keyword>
<dbReference type="RefSeq" id="WP_171201723.1">
    <property type="nucleotide sequence ID" value="NZ_BAAANP010000015.1"/>
</dbReference>
<evidence type="ECO:0000313" key="2">
    <source>
        <dbReference type="Proteomes" id="UP000555552"/>
    </source>
</evidence>
<accession>A0A849BKJ1</accession>
<dbReference type="CDD" id="cd16414">
    <property type="entry name" value="dndB_like"/>
    <property type="match status" value="1"/>
</dbReference>
<comment type="caution">
    <text evidence="1">The sequence shown here is derived from an EMBL/GenBank/DDBJ whole genome shotgun (WGS) entry which is preliminary data.</text>
</comment>
<sequence>MTTTTDPLDFTNLSGYRAKLEVLATRYGQGARSYFDIALPLHLIPTHLPIPDPEQPFEGNRRVDLNHAQKFAAYWRNNPKWTAPPLLLDTNAELGQAFEVKARAFGVEIGVLALPHNAVNVLDILDGQHRILGWTIAARDIARELKEQREQLRASRSVGDDVGVSVRTGKIAELEALEQRLQTEYVTLQVVEGITVAEHKQAFADITNNAKGITKSKTVEFDSVSVINRVTRELAETHELLAGRIDFERDRTQRNNTALLSARNLSDIVKHVALGISGRMNVRREAAYKDQLVTQLVQAYLDTLVQAFPRLSDVAADETSPVDLRRDSLLASPTILRVLAGVFYELAIDVDDDMPSLDRAGTQRAEDFFTRLAPHMDAPVTKTNPLFASGVFEEGAMAPSSRSQDLRRLVTWLTGWAQAGTELPTQNGTKR</sequence>
<dbReference type="EMBL" id="JABEMA010000010">
    <property type="protein sequence ID" value="NNH21865.1"/>
    <property type="molecule type" value="Genomic_DNA"/>
</dbReference>
<evidence type="ECO:0000313" key="1">
    <source>
        <dbReference type="EMBL" id="NNH21865.1"/>
    </source>
</evidence>
<gene>
    <name evidence="1" type="ORF">HLB09_01945</name>
</gene>
<organism evidence="1 2">
    <name type="scientific">Pseudokineococcus marinus</name>
    <dbReference type="NCBI Taxonomy" id="351215"/>
    <lineage>
        <taxon>Bacteria</taxon>
        <taxon>Bacillati</taxon>
        <taxon>Actinomycetota</taxon>
        <taxon>Actinomycetes</taxon>
        <taxon>Kineosporiales</taxon>
        <taxon>Kineosporiaceae</taxon>
        <taxon>Pseudokineococcus</taxon>
    </lineage>
</organism>
<name>A0A849BKJ1_9ACTN</name>